<dbReference type="EMBL" id="JAJSOF020000019">
    <property type="protein sequence ID" value="KAJ4437920.1"/>
    <property type="molecule type" value="Genomic_DNA"/>
</dbReference>
<proteinExistence type="predicted"/>
<name>A0ABQ8SUQ2_PERAM</name>
<reference evidence="1 2" key="1">
    <citation type="journal article" date="2022" name="Allergy">
        <title>Genome assembly and annotation of Periplaneta americana reveal a comprehensive cockroach allergen profile.</title>
        <authorList>
            <person name="Wang L."/>
            <person name="Xiong Q."/>
            <person name="Saelim N."/>
            <person name="Wang L."/>
            <person name="Nong W."/>
            <person name="Wan A.T."/>
            <person name="Shi M."/>
            <person name="Liu X."/>
            <person name="Cao Q."/>
            <person name="Hui J.H.L."/>
            <person name="Sookrung N."/>
            <person name="Leung T.F."/>
            <person name="Tungtrongchitr A."/>
            <person name="Tsui S.K.W."/>
        </authorList>
    </citation>
    <scope>NUCLEOTIDE SEQUENCE [LARGE SCALE GENOMIC DNA]</scope>
    <source>
        <strain evidence="1">PWHHKU_190912</strain>
    </source>
</reference>
<evidence type="ECO:0000313" key="1">
    <source>
        <dbReference type="EMBL" id="KAJ4437920.1"/>
    </source>
</evidence>
<evidence type="ECO:0000313" key="2">
    <source>
        <dbReference type="Proteomes" id="UP001148838"/>
    </source>
</evidence>
<organism evidence="1 2">
    <name type="scientific">Periplaneta americana</name>
    <name type="common">American cockroach</name>
    <name type="synonym">Blatta americana</name>
    <dbReference type="NCBI Taxonomy" id="6978"/>
    <lineage>
        <taxon>Eukaryota</taxon>
        <taxon>Metazoa</taxon>
        <taxon>Ecdysozoa</taxon>
        <taxon>Arthropoda</taxon>
        <taxon>Hexapoda</taxon>
        <taxon>Insecta</taxon>
        <taxon>Pterygota</taxon>
        <taxon>Neoptera</taxon>
        <taxon>Polyneoptera</taxon>
        <taxon>Dictyoptera</taxon>
        <taxon>Blattodea</taxon>
        <taxon>Blattoidea</taxon>
        <taxon>Blattidae</taxon>
        <taxon>Blattinae</taxon>
        <taxon>Periplaneta</taxon>
    </lineage>
</organism>
<accession>A0ABQ8SUQ2</accession>
<keyword evidence="2" id="KW-1185">Reference proteome</keyword>
<dbReference type="Proteomes" id="UP001148838">
    <property type="component" value="Unassembled WGS sequence"/>
</dbReference>
<sequence>MAGLCEGGNDRRGSLKTIFNRPNDSVLSELGFWIFHRVLELDIFSVSELRMAPSKGRQLKLERGLEREGALAYCERTSPTNDRRECN</sequence>
<protein>
    <submittedName>
        <fullName evidence="1">Uncharacterized protein</fullName>
    </submittedName>
</protein>
<gene>
    <name evidence="1" type="ORF">ANN_13859</name>
</gene>
<comment type="caution">
    <text evidence="1">The sequence shown here is derived from an EMBL/GenBank/DDBJ whole genome shotgun (WGS) entry which is preliminary data.</text>
</comment>